<comment type="caution">
    <text evidence="1">The sequence shown here is derived from an EMBL/GenBank/DDBJ whole genome shotgun (WGS) entry which is preliminary data.</text>
</comment>
<evidence type="ECO:0000313" key="1">
    <source>
        <dbReference type="EMBL" id="KAJ6970534.1"/>
    </source>
</evidence>
<reference evidence="1" key="1">
    <citation type="journal article" date="2023" name="Mol. Ecol. Resour.">
        <title>Chromosome-level genome assembly of a triploid poplar Populus alba 'Berolinensis'.</title>
        <authorList>
            <person name="Chen S."/>
            <person name="Yu Y."/>
            <person name="Wang X."/>
            <person name="Wang S."/>
            <person name="Zhang T."/>
            <person name="Zhou Y."/>
            <person name="He R."/>
            <person name="Meng N."/>
            <person name="Wang Y."/>
            <person name="Liu W."/>
            <person name="Liu Z."/>
            <person name="Liu J."/>
            <person name="Guo Q."/>
            <person name="Huang H."/>
            <person name="Sederoff R.R."/>
            <person name="Wang G."/>
            <person name="Qu G."/>
            <person name="Chen S."/>
        </authorList>
    </citation>
    <scope>NUCLEOTIDE SEQUENCE</scope>
    <source>
        <strain evidence="1">SC-2020</strain>
    </source>
</reference>
<name>A0AAD6LNV6_9ROSI</name>
<organism evidence="1 2">
    <name type="scientific">Populus alba x Populus x berolinensis</name>
    <dbReference type="NCBI Taxonomy" id="444605"/>
    <lineage>
        <taxon>Eukaryota</taxon>
        <taxon>Viridiplantae</taxon>
        <taxon>Streptophyta</taxon>
        <taxon>Embryophyta</taxon>
        <taxon>Tracheophyta</taxon>
        <taxon>Spermatophyta</taxon>
        <taxon>Magnoliopsida</taxon>
        <taxon>eudicotyledons</taxon>
        <taxon>Gunneridae</taxon>
        <taxon>Pentapetalae</taxon>
        <taxon>rosids</taxon>
        <taxon>fabids</taxon>
        <taxon>Malpighiales</taxon>
        <taxon>Salicaceae</taxon>
        <taxon>Saliceae</taxon>
        <taxon>Populus</taxon>
    </lineage>
</organism>
<dbReference type="AlphaFoldDB" id="A0AAD6LNV6"/>
<sequence length="25" mass="2802">MLAFLVQMAAQKVALQKYLLHGIQS</sequence>
<accession>A0AAD6LNV6</accession>
<proteinExistence type="predicted"/>
<evidence type="ECO:0000313" key="2">
    <source>
        <dbReference type="Proteomes" id="UP001164929"/>
    </source>
</evidence>
<dbReference type="EMBL" id="JAQIZT010000015">
    <property type="protein sequence ID" value="KAJ6970534.1"/>
    <property type="molecule type" value="Genomic_DNA"/>
</dbReference>
<dbReference type="Proteomes" id="UP001164929">
    <property type="component" value="Chromosome 15"/>
</dbReference>
<keyword evidence="2" id="KW-1185">Reference proteome</keyword>
<gene>
    <name evidence="1" type="ORF">NC653_034968</name>
</gene>
<protein>
    <submittedName>
        <fullName evidence="1">Uncharacterized protein</fullName>
    </submittedName>
</protein>